<evidence type="ECO:0000313" key="2">
    <source>
        <dbReference type="EMBL" id="MBW73578.1"/>
    </source>
</evidence>
<feature type="chain" id="PRO_5014908568" evidence="1">
    <location>
        <begin position="20"/>
        <end position="83"/>
    </location>
</feature>
<feature type="signal peptide" evidence="1">
    <location>
        <begin position="1"/>
        <end position="19"/>
    </location>
</feature>
<name>A0A2M4D932_ANODA</name>
<evidence type="ECO:0000256" key="1">
    <source>
        <dbReference type="SAM" id="SignalP"/>
    </source>
</evidence>
<sequence length="83" mass="9193">MATAATAVRWLYMFEVTYAACSGCSSNSIRRWRTKGRPEVRAYRMGAVSRFLGPCRSPSNAKLNDPCASLFHTVMVCRIVVTG</sequence>
<reference evidence="2" key="1">
    <citation type="submission" date="2018-01" db="EMBL/GenBank/DDBJ databases">
        <title>An insight into the sialome of Amazonian anophelines.</title>
        <authorList>
            <person name="Ribeiro J.M."/>
            <person name="Scarpassa V."/>
            <person name="Calvo E."/>
        </authorList>
    </citation>
    <scope>NUCLEOTIDE SEQUENCE</scope>
</reference>
<accession>A0A2M4D932</accession>
<proteinExistence type="predicted"/>
<protein>
    <submittedName>
        <fullName evidence="2">Putative secreted protein</fullName>
    </submittedName>
</protein>
<keyword evidence="1" id="KW-0732">Signal</keyword>
<dbReference type="AlphaFoldDB" id="A0A2M4D932"/>
<dbReference type="EMBL" id="GGFL01009400">
    <property type="protein sequence ID" value="MBW73578.1"/>
    <property type="molecule type" value="Transcribed_RNA"/>
</dbReference>
<organism evidence="2">
    <name type="scientific">Anopheles darlingi</name>
    <name type="common">Mosquito</name>
    <dbReference type="NCBI Taxonomy" id="43151"/>
    <lineage>
        <taxon>Eukaryota</taxon>
        <taxon>Metazoa</taxon>
        <taxon>Ecdysozoa</taxon>
        <taxon>Arthropoda</taxon>
        <taxon>Hexapoda</taxon>
        <taxon>Insecta</taxon>
        <taxon>Pterygota</taxon>
        <taxon>Neoptera</taxon>
        <taxon>Endopterygota</taxon>
        <taxon>Diptera</taxon>
        <taxon>Nematocera</taxon>
        <taxon>Culicoidea</taxon>
        <taxon>Culicidae</taxon>
        <taxon>Anophelinae</taxon>
        <taxon>Anopheles</taxon>
    </lineage>
</organism>